<feature type="domain" description="Acyl-CoA dehydrogenase/oxidase N-terminal" evidence="6">
    <location>
        <begin position="23"/>
        <end position="104"/>
    </location>
</feature>
<dbReference type="Gene3D" id="1.20.140.10">
    <property type="entry name" value="Butyryl-CoA Dehydrogenase, subunit A, domain 3"/>
    <property type="match status" value="1"/>
</dbReference>
<evidence type="ECO:0000313" key="8">
    <source>
        <dbReference type="Proteomes" id="UP000184485"/>
    </source>
</evidence>
<dbReference type="Gene3D" id="1.10.540.10">
    <property type="entry name" value="Acyl-CoA dehydrogenase/oxidase, N-terminal domain"/>
    <property type="match status" value="1"/>
</dbReference>
<keyword evidence="3" id="KW-0285">Flavoprotein</keyword>
<dbReference type="Pfam" id="PF02771">
    <property type="entry name" value="Acyl-CoA_dh_N"/>
    <property type="match status" value="1"/>
</dbReference>
<comment type="similarity">
    <text evidence="2">Belongs to the acyl-CoA dehydrogenase family.</text>
</comment>
<dbReference type="InterPro" id="IPR046373">
    <property type="entry name" value="Acyl-CoA_Oxase/DH_mid-dom_sf"/>
</dbReference>
<evidence type="ECO:0000313" key="7">
    <source>
        <dbReference type="EMBL" id="SHE94395.1"/>
    </source>
</evidence>
<comment type="cofactor">
    <cofactor evidence="1">
        <name>FAD</name>
        <dbReference type="ChEBI" id="CHEBI:57692"/>
    </cofactor>
</comment>
<evidence type="ECO:0000256" key="2">
    <source>
        <dbReference type="ARBA" id="ARBA00009347"/>
    </source>
</evidence>
<evidence type="ECO:0000259" key="6">
    <source>
        <dbReference type="Pfam" id="PF02771"/>
    </source>
</evidence>
<dbReference type="PIRSF" id="PIRSF016578">
    <property type="entry name" value="HsaA"/>
    <property type="match status" value="1"/>
</dbReference>
<sequence length="395" mass="42197">MAVPSPTIEILRPPAERMRSVAEIAARHSGDVDREGRFPQEAVDALKAERLMSVMVPKRFGGEGLSLLETAELCTILGQACGSTAMIYAMHQIKASSLVSHGGSSPWHAGFMRDLVDEQYLLASATTEGGIGGDLRNSICAVHVADGRFTLEKDATVISYGLYADAILVTCRRAPDAQSSDQSMVVVKRGDYTLDKTTGWDTLGMRGTCSEGFRLVSAGDAAQIFPQPFSEIAAQSMLSASHILWGAVWFGIAADAVARAQAYVRAAARKQPGSLPPGALRLAEVVAMLQDMKASVVAGVVRYEAAMNRPDALSSMGFAAEMNNLKITTSQRAAQIVTHAMLITGLSGYKNDTPFSVGRHLRDVTSAAIMISNDRILSNTSNLLLVSRFDTSLVN</sequence>
<keyword evidence="4" id="KW-0274">FAD</keyword>
<dbReference type="GO" id="GO:0050660">
    <property type="term" value="F:flavin adenine dinucleotide binding"/>
    <property type="evidence" value="ECO:0007669"/>
    <property type="project" value="InterPro"/>
</dbReference>
<dbReference type="Pfam" id="PF00441">
    <property type="entry name" value="Acyl-CoA_dh_1"/>
    <property type="match status" value="1"/>
</dbReference>
<name>A0A1M4XLJ4_9HYPH</name>
<evidence type="ECO:0000259" key="5">
    <source>
        <dbReference type="Pfam" id="PF00441"/>
    </source>
</evidence>
<dbReference type="PANTHER" id="PTHR43884:SF12">
    <property type="entry name" value="ISOVALERYL-COA DEHYDROGENASE, MITOCHONDRIAL-RELATED"/>
    <property type="match status" value="1"/>
</dbReference>
<keyword evidence="8" id="KW-1185">Reference proteome</keyword>
<dbReference type="InterPro" id="IPR013786">
    <property type="entry name" value="AcylCoA_DH/ox_N"/>
</dbReference>
<proteinExistence type="inferred from homology"/>
<reference evidence="7 8" key="1">
    <citation type="submission" date="2016-11" db="EMBL/GenBank/DDBJ databases">
        <authorList>
            <person name="Jaros S."/>
            <person name="Januszkiewicz K."/>
            <person name="Wedrychowicz H."/>
        </authorList>
    </citation>
    <scope>NUCLEOTIDE SEQUENCE [LARGE SCALE GENOMIC DNA]</scope>
    <source>
        <strain evidence="7 8">DSM 19436</strain>
    </source>
</reference>
<dbReference type="PANTHER" id="PTHR43884">
    <property type="entry name" value="ACYL-COA DEHYDROGENASE"/>
    <property type="match status" value="1"/>
</dbReference>
<dbReference type="SUPFAM" id="SSF47203">
    <property type="entry name" value="Acyl-CoA dehydrogenase C-terminal domain-like"/>
    <property type="match status" value="1"/>
</dbReference>
<dbReference type="SUPFAM" id="SSF56645">
    <property type="entry name" value="Acyl-CoA dehydrogenase NM domain-like"/>
    <property type="match status" value="1"/>
</dbReference>
<dbReference type="OrthoDB" id="2986495at2"/>
<dbReference type="InterPro" id="IPR009100">
    <property type="entry name" value="AcylCoA_DH/oxidase_NM_dom_sf"/>
</dbReference>
<dbReference type="EMBL" id="FQUP01000001">
    <property type="protein sequence ID" value="SHE94395.1"/>
    <property type="molecule type" value="Genomic_DNA"/>
</dbReference>
<dbReference type="InterPro" id="IPR009075">
    <property type="entry name" value="AcylCo_DH/oxidase_C"/>
</dbReference>
<dbReference type="GO" id="GO:0003995">
    <property type="term" value="F:acyl-CoA dehydrogenase activity"/>
    <property type="evidence" value="ECO:0007669"/>
    <property type="project" value="TreeGrafter"/>
</dbReference>
<protein>
    <submittedName>
        <fullName evidence="7">Acyl-CoA dehydrogenase</fullName>
    </submittedName>
</protein>
<dbReference type="Proteomes" id="UP000184485">
    <property type="component" value="Unassembled WGS sequence"/>
</dbReference>
<dbReference type="STRING" id="1122133.SAMN02745157_1286"/>
<gene>
    <name evidence="7" type="ORF">SAMN02745157_1286</name>
</gene>
<dbReference type="AlphaFoldDB" id="A0A1M4XLJ4"/>
<evidence type="ECO:0000256" key="3">
    <source>
        <dbReference type="ARBA" id="ARBA00022630"/>
    </source>
</evidence>
<dbReference type="RefSeq" id="WP_073051862.1">
    <property type="nucleotide sequence ID" value="NZ_FQUP01000001.1"/>
</dbReference>
<dbReference type="InterPro" id="IPR036250">
    <property type="entry name" value="AcylCo_DH-like_C"/>
</dbReference>
<evidence type="ECO:0000256" key="1">
    <source>
        <dbReference type="ARBA" id="ARBA00001974"/>
    </source>
</evidence>
<dbReference type="InterPro" id="IPR037069">
    <property type="entry name" value="AcylCoA_DH/ox_N_sf"/>
</dbReference>
<organism evidence="7 8">
    <name type="scientific">Kaistia soli DSM 19436</name>
    <dbReference type="NCBI Taxonomy" id="1122133"/>
    <lineage>
        <taxon>Bacteria</taxon>
        <taxon>Pseudomonadati</taxon>
        <taxon>Pseudomonadota</taxon>
        <taxon>Alphaproteobacteria</taxon>
        <taxon>Hyphomicrobiales</taxon>
        <taxon>Kaistiaceae</taxon>
        <taxon>Kaistia</taxon>
    </lineage>
</organism>
<accession>A0A1M4XLJ4</accession>
<evidence type="ECO:0000256" key="4">
    <source>
        <dbReference type="ARBA" id="ARBA00022827"/>
    </source>
</evidence>
<dbReference type="Gene3D" id="2.40.110.10">
    <property type="entry name" value="Butyryl-CoA Dehydrogenase, subunit A, domain 2"/>
    <property type="match status" value="1"/>
</dbReference>
<feature type="domain" description="Acyl-CoA dehydrogenase/oxidase C-terminal" evidence="5">
    <location>
        <begin position="234"/>
        <end position="370"/>
    </location>
</feature>